<reference evidence="5" key="1">
    <citation type="submission" date="2022-03" db="EMBL/GenBank/DDBJ databases">
        <authorList>
            <person name="Martin C."/>
        </authorList>
    </citation>
    <scope>NUCLEOTIDE SEQUENCE</scope>
</reference>
<keyword evidence="4" id="KW-0119">Carbohydrate metabolism</keyword>
<dbReference type="Pfam" id="PF02781">
    <property type="entry name" value="G6PD_C"/>
    <property type="match status" value="1"/>
</dbReference>
<dbReference type="InterPro" id="IPR022674">
    <property type="entry name" value="G6P_DH_NAD-bd"/>
</dbReference>
<dbReference type="Pfam" id="PF00479">
    <property type="entry name" value="G6PD_N"/>
    <property type="match status" value="1"/>
</dbReference>
<dbReference type="EMBL" id="CAIIXF020000006">
    <property type="protein sequence ID" value="CAH1785354.1"/>
    <property type="molecule type" value="Genomic_DNA"/>
</dbReference>
<dbReference type="GO" id="GO:0017057">
    <property type="term" value="F:6-phosphogluconolactonase activity"/>
    <property type="evidence" value="ECO:0007669"/>
    <property type="project" value="InterPro"/>
</dbReference>
<dbReference type="Proteomes" id="UP000749559">
    <property type="component" value="Unassembled WGS sequence"/>
</dbReference>
<dbReference type="Gene3D" id="3.40.50.720">
    <property type="entry name" value="NAD(P)-binding Rossmann-like Domain"/>
    <property type="match status" value="1"/>
</dbReference>
<comment type="pathway">
    <text evidence="1">Carbohydrate degradation; pentose phosphate pathway.</text>
</comment>
<dbReference type="SUPFAM" id="SSF100950">
    <property type="entry name" value="NagB/RpiA/CoA transferase-like"/>
    <property type="match status" value="1"/>
</dbReference>
<dbReference type="InterPro" id="IPR022675">
    <property type="entry name" value="G6P_DH_C"/>
</dbReference>
<evidence type="ECO:0000313" key="6">
    <source>
        <dbReference type="Proteomes" id="UP000749559"/>
    </source>
</evidence>
<comment type="caution">
    <text evidence="5">The sequence shown here is derived from an EMBL/GenBank/DDBJ whole genome shotgun (WGS) entry which is preliminary data.</text>
</comment>
<dbReference type="CDD" id="cd01400">
    <property type="entry name" value="6PGL"/>
    <property type="match status" value="1"/>
</dbReference>
<dbReference type="InterPro" id="IPR005900">
    <property type="entry name" value="6-phosphogluconolactonase_DevB"/>
</dbReference>
<dbReference type="UniPathway" id="UPA00115"/>
<dbReference type="Gene3D" id="3.30.360.10">
    <property type="entry name" value="Dihydrodipicolinate Reductase, domain 2"/>
    <property type="match status" value="1"/>
</dbReference>
<proteinExistence type="predicted"/>
<sequence length="736" mass="83774">MYEDTFTFYGAARAEADIGSPKLQEILQSSIKCNSCDDLKAEFIFHTTYHQLKIEEHYKTLCENMNSKHAQAGTTNDSTEDETVEFGRLFYLSIPPSAYSKTAELIDKYCRPQAPTWFRIIIEKPFGHDKKSSVELAEQLVKYFKDEEMFRIDHYLGKSIAKQILPFRFHNTKNYDHIWNRDHIEKIEIMMKEEVDVKGRVNFYDECGVIRDVMQNHLTELLVLVTMELPKNINNITEIQQRKLQLLQQVSPVKPKQVLLGQYASYQSELIASAASEHVASKTPTFAASLVNIDNARWKGVPILLVAGKKLHERASYIKITFKRQIVCFEDGDSWDNTKCSPYQQMLFNIGGGSIGIPAIVISQSLPYPTAVAEWTNSQQVDYFKQPGNSFNAFTAKTDIDAYSSLISEVYKNNKQYFVGTDQLLASWDIWTPLLNDLHNIPLQEYSGWDEDTDILKFQHAKNQLKFFTEKHKRFEATEIPSSNSDMQSIPATFRGRKLIVSPKSELIEKLADHILDIASRSIDSKGNFHLALSGGSSPIELMQHMAEHAQDFPWHKTHIWLVDERCLPLTQEHSNFYSIHTHLIKHIEIPYFNIHPMPVELNNGLCISNDNGNAMYEKTLNKETDGILDYILLGVGQDGHTASLFPNQPSLEMDDKGVALTQGGSNETSVNRMSLTFNTINNAKHVSVLIVGGHKHDILHKISNTDNQKLFPITGVSPDDGTMAWFVDTDAYLNH</sequence>
<dbReference type="AlphaFoldDB" id="A0A8J1UHQ7"/>
<protein>
    <submittedName>
        <fullName evidence="5">Uncharacterized protein</fullName>
    </submittedName>
</protein>
<keyword evidence="3" id="KW-0521">NADP</keyword>
<evidence type="ECO:0000313" key="5">
    <source>
        <dbReference type="EMBL" id="CAH1785354.1"/>
    </source>
</evidence>
<dbReference type="GO" id="GO:0009051">
    <property type="term" value="P:pentose-phosphate shunt, oxidative branch"/>
    <property type="evidence" value="ECO:0007669"/>
    <property type="project" value="TreeGrafter"/>
</dbReference>
<evidence type="ECO:0000256" key="1">
    <source>
        <dbReference type="ARBA" id="ARBA00004959"/>
    </source>
</evidence>
<dbReference type="GO" id="GO:0050661">
    <property type="term" value="F:NADP binding"/>
    <property type="evidence" value="ECO:0007669"/>
    <property type="project" value="InterPro"/>
</dbReference>
<dbReference type="PANTHER" id="PTHR23429">
    <property type="entry name" value="GLUCOSE-6-PHOSPHATE 1-DEHYDROGENASE G6PD"/>
    <property type="match status" value="1"/>
</dbReference>
<evidence type="ECO:0000256" key="2">
    <source>
        <dbReference type="ARBA" id="ARBA00022526"/>
    </source>
</evidence>
<dbReference type="SUPFAM" id="SSF55347">
    <property type="entry name" value="Glyceraldehyde-3-phosphate dehydrogenase-like, C-terminal domain"/>
    <property type="match status" value="1"/>
</dbReference>
<name>A0A8J1UHQ7_OWEFU</name>
<organism evidence="5 6">
    <name type="scientific">Owenia fusiformis</name>
    <name type="common">Polychaete worm</name>
    <dbReference type="NCBI Taxonomy" id="6347"/>
    <lineage>
        <taxon>Eukaryota</taxon>
        <taxon>Metazoa</taxon>
        <taxon>Spiralia</taxon>
        <taxon>Lophotrochozoa</taxon>
        <taxon>Annelida</taxon>
        <taxon>Polychaeta</taxon>
        <taxon>Sedentaria</taxon>
        <taxon>Canalipalpata</taxon>
        <taxon>Sabellida</taxon>
        <taxon>Oweniida</taxon>
        <taxon>Oweniidae</taxon>
        <taxon>Owenia</taxon>
    </lineage>
</organism>
<keyword evidence="2" id="KW-0313">Glucose metabolism</keyword>
<dbReference type="SUPFAM" id="SSF51735">
    <property type="entry name" value="NAD(P)-binding Rossmann-fold domains"/>
    <property type="match status" value="1"/>
</dbReference>
<dbReference type="InterPro" id="IPR036291">
    <property type="entry name" value="NAD(P)-bd_dom_sf"/>
</dbReference>
<dbReference type="InterPro" id="IPR037171">
    <property type="entry name" value="NagB/RpiA_transferase-like"/>
</dbReference>
<dbReference type="PANTHER" id="PTHR23429:SF7">
    <property type="entry name" value="GDH_6PGL ENDOPLASMIC BIFUNCTIONAL PROTEIN"/>
    <property type="match status" value="1"/>
</dbReference>
<dbReference type="Gene3D" id="3.40.50.1360">
    <property type="match status" value="1"/>
</dbReference>
<evidence type="ECO:0000256" key="4">
    <source>
        <dbReference type="ARBA" id="ARBA00023277"/>
    </source>
</evidence>
<dbReference type="GO" id="GO:0005783">
    <property type="term" value="C:endoplasmic reticulum"/>
    <property type="evidence" value="ECO:0007669"/>
    <property type="project" value="TreeGrafter"/>
</dbReference>
<accession>A0A8J1UHQ7</accession>
<dbReference type="InterPro" id="IPR001282">
    <property type="entry name" value="G6P_DH"/>
</dbReference>
<dbReference type="Pfam" id="PF01182">
    <property type="entry name" value="Glucosamine_iso"/>
    <property type="match status" value="1"/>
</dbReference>
<dbReference type="GO" id="GO:0004345">
    <property type="term" value="F:glucose-6-phosphate dehydrogenase activity"/>
    <property type="evidence" value="ECO:0007669"/>
    <property type="project" value="InterPro"/>
</dbReference>
<dbReference type="PRINTS" id="PR00079">
    <property type="entry name" value="G6PDHDRGNASE"/>
</dbReference>
<keyword evidence="6" id="KW-1185">Reference proteome</keyword>
<gene>
    <name evidence="5" type="ORF">OFUS_LOCUS11424</name>
</gene>
<dbReference type="OrthoDB" id="60984at2759"/>
<evidence type="ECO:0000256" key="3">
    <source>
        <dbReference type="ARBA" id="ARBA00022857"/>
    </source>
</evidence>
<dbReference type="NCBIfam" id="TIGR01198">
    <property type="entry name" value="pgl"/>
    <property type="match status" value="1"/>
</dbReference>
<dbReference type="InterPro" id="IPR006148">
    <property type="entry name" value="Glc/Gal-6P_isomerase"/>
</dbReference>
<dbReference type="GO" id="GO:0006006">
    <property type="term" value="P:glucose metabolic process"/>
    <property type="evidence" value="ECO:0007669"/>
    <property type="project" value="UniProtKB-KW"/>
</dbReference>